<keyword evidence="1" id="KW-0175">Coiled coil</keyword>
<comment type="caution">
    <text evidence="3">The sequence shown here is derived from an EMBL/GenBank/DDBJ whole genome shotgun (WGS) entry which is preliminary data.</text>
</comment>
<organism evidence="3 4">
    <name type="scientific">Mycoplasmopsis anatis</name>
    <dbReference type="NCBI Taxonomy" id="171279"/>
    <lineage>
        <taxon>Bacteria</taxon>
        <taxon>Bacillati</taxon>
        <taxon>Mycoplasmatota</taxon>
        <taxon>Mycoplasmoidales</taxon>
        <taxon>Metamycoplasmataceae</taxon>
        <taxon>Mycoplasmopsis</taxon>
    </lineage>
</organism>
<accession>A0A9Q3QD75</accession>
<reference evidence="3" key="1">
    <citation type="journal article" date="2021" name="Genes Genomics">
        <title>Comparative genomic analysis of Mycoplasma anatis strains.</title>
        <authorList>
            <person name="Zhou Q."/>
            <person name="Mai K."/>
            <person name="Yang D."/>
            <person name="Liu J."/>
            <person name="Yan Z."/>
            <person name="Luo C."/>
            <person name="Tan Y."/>
            <person name="Cao S."/>
            <person name="Zhou Q."/>
            <person name="Chen L."/>
            <person name="Chen F."/>
        </authorList>
    </citation>
    <scope>NUCLEOTIDE SEQUENCE</scope>
    <source>
        <strain evidence="3">DP07</strain>
    </source>
</reference>
<evidence type="ECO:0000313" key="4">
    <source>
        <dbReference type="Proteomes" id="UP000746160"/>
    </source>
</evidence>
<evidence type="ECO:0000313" key="3">
    <source>
        <dbReference type="EMBL" id="MBW0602626.1"/>
    </source>
</evidence>
<dbReference type="PANTHER" id="PTHR23159:SF31">
    <property type="entry name" value="CENTROSOME-ASSOCIATED PROTEIN CEP250 ISOFORM X1"/>
    <property type="match status" value="1"/>
</dbReference>
<sequence length="971" mass="110775">MAKNSNKKRWSIVALSSAAVLAATLIPLSVKYCSAVKTIEKRDEEIKLLKLKISNLTSEKEKLISERDELSRKLSSLQTKYDELKLNYDKTLTNFKSITGSILDRSNNYKAMLERYYNNANPENETENTNNNEVLSFEAELEKIRNGIQEKITQYVKLLTEKIDLYKSKNAELMNNNDEINLLIEGLEEIKNFGVNIPLETSEDIVKATQWISMSDKEVLSILEKINAKYENYISELKEIITQKDKIIENSFNTARELVNQAIKTTENQIDYLASIKEIVYKFVNRDYSSYASDEFANSMRNEALSLINEINDYSSTAQKVLDQAKADYQKALKSKNIEDFSNINIESFPIKNKTFTKLIEALNQRDYEALFNKNAENWINYTKALHEYKLKQQENSELQQKINLANNTIETLKLDISNKESLITNLETKLKDNLVNTITHTSDLLNDLITTLETDNLKEINEIATPLKEQYEILKQVLLEVNEADFAEKNSEKVYLAIDTIQNILETYKSARVLPLEAIVINLAEKIRELNEERERLSAELNSANNTIKTKNSEIESLNNRILELSENITENEEEIENLNKQRSALISEKEQLTLEKTTLISKLSAKEKELSSKNTEYEQAKSNYETQLREKDLRISDLERQLREQGGSNSALESEIAALKRENSTLSSQVLDLTVELSTVKSERDSLNSQLRSAKATIIEKDAKIKQVEAERDKWKKRAENNPDPVQPTPPAPLPSPVVSNKSVVIGYDLLSEEYPKYTLTSAAAAVINSWKWTETHLLDTTKISEWFEHNGNKPMQGSHYSSDLGKVKNKFFLRKGIKEKVRIPEKAKSAKMKLLVNGSETQITLTKGVNSWNGTIDLTPKAKANFNLNWVSITRTPNGSYYNGIPRDFTETRTPKSEKWELPISSLSVSLSIPFTSSPGNNLEAINRWDMITKGFSKPTGEDIKITGDLDIFKGINSITILEISWEE</sequence>
<proteinExistence type="predicted"/>
<feature type="region of interest" description="Disordered" evidence="2">
    <location>
        <begin position="712"/>
        <end position="737"/>
    </location>
</feature>
<name>A0A9Q3QD75_9BACT</name>
<dbReference type="AlphaFoldDB" id="A0A9Q3QD75"/>
<feature type="coiled-coil region" evidence="1">
    <location>
        <begin position="382"/>
        <end position="430"/>
    </location>
</feature>
<dbReference type="PANTHER" id="PTHR23159">
    <property type="entry name" value="CENTROSOMAL PROTEIN 2"/>
    <property type="match status" value="1"/>
</dbReference>
<evidence type="ECO:0000256" key="1">
    <source>
        <dbReference type="SAM" id="Coils"/>
    </source>
</evidence>
<dbReference type="EMBL" id="JABZFG010000004">
    <property type="protein sequence ID" value="MBW0602626.1"/>
    <property type="molecule type" value="Genomic_DNA"/>
</dbReference>
<dbReference type="RefSeq" id="WP_218675307.1">
    <property type="nucleotide sequence ID" value="NZ_JABZFG010000004.1"/>
</dbReference>
<gene>
    <name evidence="3" type="primary">smc_3</name>
    <name evidence="3" type="ORF">MADP07_00349</name>
</gene>
<evidence type="ECO:0000256" key="2">
    <source>
        <dbReference type="SAM" id="MobiDB-lite"/>
    </source>
</evidence>
<protein>
    <submittedName>
        <fullName evidence="3">Chromosome partition protein Smc</fullName>
    </submittedName>
</protein>
<dbReference type="Proteomes" id="UP000746160">
    <property type="component" value="Unassembled WGS sequence"/>
</dbReference>
<feature type="compositionally biased region" description="Pro residues" evidence="2">
    <location>
        <begin position="727"/>
        <end position="737"/>
    </location>
</feature>
<feature type="compositionally biased region" description="Basic and acidic residues" evidence="2">
    <location>
        <begin position="712"/>
        <end position="723"/>
    </location>
</feature>
<feature type="coiled-coil region" evidence="1">
    <location>
        <begin position="156"/>
        <end position="190"/>
    </location>
</feature>
<feature type="coiled-coil region" evidence="1">
    <location>
        <begin position="39"/>
        <end position="94"/>
    </location>
</feature>